<dbReference type="GO" id="GO:0042274">
    <property type="term" value="P:ribosomal small subunit biogenesis"/>
    <property type="evidence" value="ECO:0007669"/>
    <property type="project" value="TreeGrafter"/>
</dbReference>
<evidence type="ECO:0000313" key="6">
    <source>
        <dbReference type="Proteomes" id="UP000481153"/>
    </source>
</evidence>
<dbReference type="InterPro" id="IPR035979">
    <property type="entry name" value="RBD_domain_sf"/>
</dbReference>
<feature type="compositionally biased region" description="Basic and acidic residues" evidence="3">
    <location>
        <begin position="337"/>
        <end position="346"/>
    </location>
</feature>
<dbReference type="PANTHER" id="PTHR23236:SF51">
    <property type="entry name" value="NUCLEOLAR PROTEIN 6"/>
    <property type="match status" value="1"/>
</dbReference>
<comment type="caution">
    <text evidence="5">The sequence shown here is derived from an EMBL/GenBank/DDBJ whole genome shotgun (WGS) entry which is preliminary data.</text>
</comment>
<dbReference type="InterPro" id="IPR012677">
    <property type="entry name" value="Nucleotide-bd_a/b_plait_sf"/>
</dbReference>
<name>A0A6G0X5D8_9STRA</name>
<evidence type="ECO:0000256" key="2">
    <source>
        <dbReference type="PROSITE-ProRule" id="PRU00176"/>
    </source>
</evidence>
<organism evidence="5 6">
    <name type="scientific">Aphanomyces euteiches</name>
    <dbReference type="NCBI Taxonomy" id="100861"/>
    <lineage>
        <taxon>Eukaryota</taxon>
        <taxon>Sar</taxon>
        <taxon>Stramenopiles</taxon>
        <taxon>Oomycota</taxon>
        <taxon>Saprolegniomycetes</taxon>
        <taxon>Saprolegniales</taxon>
        <taxon>Verrucalvaceae</taxon>
        <taxon>Aphanomyces</taxon>
    </lineage>
</organism>
<dbReference type="Pfam" id="PF00076">
    <property type="entry name" value="RRM_1"/>
    <property type="match status" value="1"/>
</dbReference>
<gene>
    <name evidence="5" type="ORF">Ae201684_008404</name>
</gene>
<feature type="compositionally biased region" description="Basic residues" evidence="3">
    <location>
        <begin position="347"/>
        <end position="362"/>
    </location>
</feature>
<feature type="domain" description="RRM" evidence="4">
    <location>
        <begin position="256"/>
        <end position="335"/>
    </location>
</feature>
<evidence type="ECO:0000256" key="3">
    <source>
        <dbReference type="SAM" id="MobiDB-lite"/>
    </source>
</evidence>
<dbReference type="Gene3D" id="3.30.70.330">
    <property type="match status" value="1"/>
</dbReference>
<dbReference type="VEuPathDB" id="FungiDB:AeMF1_012176"/>
<protein>
    <recommendedName>
        <fullName evidence="4">RRM domain-containing protein</fullName>
    </recommendedName>
</protein>
<keyword evidence="1 2" id="KW-0694">RNA-binding</keyword>
<dbReference type="GO" id="GO:0019843">
    <property type="term" value="F:rRNA binding"/>
    <property type="evidence" value="ECO:0007669"/>
    <property type="project" value="TreeGrafter"/>
</dbReference>
<dbReference type="SUPFAM" id="SSF54928">
    <property type="entry name" value="RNA-binding domain, RBD"/>
    <property type="match status" value="1"/>
</dbReference>
<dbReference type="InterPro" id="IPR000504">
    <property type="entry name" value="RRM_dom"/>
</dbReference>
<proteinExistence type="predicted"/>
<dbReference type="Proteomes" id="UP000481153">
    <property type="component" value="Unassembled WGS sequence"/>
</dbReference>
<dbReference type="Gene3D" id="3.40.50.1010">
    <property type="entry name" value="5'-nuclease"/>
    <property type="match status" value="1"/>
</dbReference>
<dbReference type="AlphaFoldDB" id="A0A6G0X5D8"/>
<sequence length="425" mass="47506">MTSAPMDVHAHQPGVQRNVLIVDGSYANIGARNLPVGRIDYMELRSDIEKLVGTPLTECWYFDHEQKASVYPDVKKLKLAPPLGPQFQVKTYSTKGYKCHCPRCDFQFHQKVQKGVDNGIATKMLSLVYENLVDRLILLAGTESASIIAKSSRHLVGDGDFYDTLDLIKNVRRKDLWVFGFRTSVSPDLQQLASRVIWLEDLYGVHDEVAASFQEVPMEPKDVDSVVMHDNEESGPNTVDDDNDVNDESSSATAALTLFVTNYPFDTMEAELAAHFQTNCGGRIVSVRMPADKATGALRGYAFLDFETHDAMQKAQQLHMTNFKGRKLAVRSASARHHADEREQPRKRSASTPRLSKKKKRKLQNLLKINVPVVPTPRTQAQQDAMDVGKLLAMTESEPVVLPHKYTTIKPSNSPPEVIDLCLSD</sequence>
<keyword evidence="6" id="KW-1185">Reference proteome</keyword>
<dbReference type="EMBL" id="VJMJ01000101">
    <property type="protein sequence ID" value="KAF0735195.1"/>
    <property type="molecule type" value="Genomic_DNA"/>
</dbReference>
<feature type="region of interest" description="Disordered" evidence="3">
    <location>
        <begin position="228"/>
        <end position="247"/>
    </location>
</feature>
<evidence type="ECO:0000256" key="1">
    <source>
        <dbReference type="ARBA" id="ARBA00022884"/>
    </source>
</evidence>
<accession>A0A6G0X5D8</accession>
<dbReference type="PROSITE" id="PS50102">
    <property type="entry name" value="RRM"/>
    <property type="match status" value="1"/>
</dbReference>
<reference evidence="5 6" key="1">
    <citation type="submission" date="2019-07" db="EMBL/GenBank/DDBJ databases">
        <title>Genomics analysis of Aphanomyces spp. identifies a new class of oomycete effector associated with host adaptation.</title>
        <authorList>
            <person name="Gaulin E."/>
        </authorList>
    </citation>
    <scope>NUCLEOTIDE SEQUENCE [LARGE SCALE GENOMIC DNA]</scope>
    <source>
        <strain evidence="5 6">ATCC 201684</strain>
    </source>
</reference>
<feature type="region of interest" description="Disordered" evidence="3">
    <location>
        <begin position="331"/>
        <end position="362"/>
    </location>
</feature>
<dbReference type="GO" id="GO:0005730">
    <property type="term" value="C:nucleolus"/>
    <property type="evidence" value="ECO:0007669"/>
    <property type="project" value="TreeGrafter"/>
</dbReference>
<evidence type="ECO:0000313" key="5">
    <source>
        <dbReference type="EMBL" id="KAF0735195.1"/>
    </source>
</evidence>
<evidence type="ECO:0000259" key="4">
    <source>
        <dbReference type="PROSITE" id="PS50102"/>
    </source>
</evidence>
<dbReference type="SMART" id="SM00360">
    <property type="entry name" value="RRM"/>
    <property type="match status" value="1"/>
</dbReference>
<dbReference type="PANTHER" id="PTHR23236">
    <property type="entry name" value="EUKARYOTIC TRANSLATION INITIATION FACTOR 4B/4H"/>
    <property type="match status" value="1"/>
</dbReference>